<protein>
    <recommendedName>
        <fullName evidence="4">Mediator complex subunit 15 KIX domain-containing protein</fullName>
    </recommendedName>
</protein>
<dbReference type="STRING" id="1149755.A0A2J6S5L7"/>
<dbReference type="InterPro" id="IPR036529">
    <property type="entry name" value="KIX_dom_sf"/>
</dbReference>
<dbReference type="OrthoDB" id="3565263at2759"/>
<proteinExistence type="predicted"/>
<evidence type="ECO:0000313" key="6">
    <source>
        <dbReference type="Proteomes" id="UP000235786"/>
    </source>
</evidence>
<keyword evidence="2" id="KW-0539">Nucleus</keyword>
<dbReference type="InterPro" id="IPR036546">
    <property type="entry name" value="MED15_KIX"/>
</dbReference>
<dbReference type="Gene3D" id="1.10.246.20">
    <property type="entry name" value="Coactivator CBP, KIX domain"/>
    <property type="match status" value="1"/>
</dbReference>
<dbReference type="Pfam" id="PF16987">
    <property type="entry name" value="KIX_2"/>
    <property type="match status" value="1"/>
</dbReference>
<organism evidence="5 6">
    <name type="scientific">Hyaloscypha variabilis (strain UAMH 11265 / GT02V1 / F)</name>
    <name type="common">Meliniomyces variabilis</name>
    <dbReference type="NCBI Taxonomy" id="1149755"/>
    <lineage>
        <taxon>Eukaryota</taxon>
        <taxon>Fungi</taxon>
        <taxon>Dikarya</taxon>
        <taxon>Ascomycota</taxon>
        <taxon>Pezizomycotina</taxon>
        <taxon>Leotiomycetes</taxon>
        <taxon>Helotiales</taxon>
        <taxon>Hyaloscyphaceae</taxon>
        <taxon>Hyaloscypha</taxon>
        <taxon>Hyaloscypha variabilis</taxon>
    </lineage>
</organism>
<keyword evidence="6" id="KW-1185">Reference proteome</keyword>
<dbReference type="GO" id="GO:0006355">
    <property type="term" value="P:regulation of DNA-templated transcription"/>
    <property type="evidence" value="ECO:0007669"/>
    <property type="project" value="InterPro"/>
</dbReference>
<dbReference type="AlphaFoldDB" id="A0A2J6S5L7"/>
<dbReference type="Proteomes" id="UP000235786">
    <property type="component" value="Unassembled WGS sequence"/>
</dbReference>
<feature type="domain" description="Mediator complex subunit 15 KIX" evidence="4">
    <location>
        <begin position="55"/>
        <end position="111"/>
    </location>
</feature>
<dbReference type="EMBL" id="KZ613939">
    <property type="protein sequence ID" value="PMD46052.1"/>
    <property type="molecule type" value="Genomic_DNA"/>
</dbReference>
<sequence>MIKHEGEFIEPLEQQSTEEVNPGSNPTQSSHASHGSAIQDLIRSTLENQENILAGSWQASVPQQERMGRIFDLIGSLLLASQNQPNPLDLNRMIQIGIRFEKEIFEKSPSKACEDRDFAGA</sequence>
<feature type="region of interest" description="Disordered" evidence="3">
    <location>
        <begin position="1"/>
        <end position="37"/>
    </location>
</feature>
<feature type="compositionally biased region" description="Polar residues" evidence="3">
    <location>
        <begin position="13"/>
        <end position="33"/>
    </location>
</feature>
<evidence type="ECO:0000313" key="5">
    <source>
        <dbReference type="EMBL" id="PMD46052.1"/>
    </source>
</evidence>
<dbReference type="GO" id="GO:0003712">
    <property type="term" value="F:transcription coregulator activity"/>
    <property type="evidence" value="ECO:0007669"/>
    <property type="project" value="InterPro"/>
</dbReference>
<evidence type="ECO:0000256" key="3">
    <source>
        <dbReference type="SAM" id="MobiDB-lite"/>
    </source>
</evidence>
<name>A0A2J6S5L7_HYAVF</name>
<reference evidence="5 6" key="1">
    <citation type="submission" date="2016-04" db="EMBL/GenBank/DDBJ databases">
        <title>A degradative enzymes factory behind the ericoid mycorrhizal symbiosis.</title>
        <authorList>
            <consortium name="DOE Joint Genome Institute"/>
            <person name="Martino E."/>
            <person name="Morin E."/>
            <person name="Grelet G."/>
            <person name="Kuo A."/>
            <person name="Kohler A."/>
            <person name="Daghino S."/>
            <person name="Barry K."/>
            <person name="Choi C."/>
            <person name="Cichocki N."/>
            <person name="Clum A."/>
            <person name="Copeland A."/>
            <person name="Hainaut M."/>
            <person name="Haridas S."/>
            <person name="Labutti K."/>
            <person name="Lindquist E."/>
            <person name="Lipzen A."/>
            <person name="Khouja H.-R."/>
            <person name="Murat C."/>
            <person name="Ohm R."/>
            <person name="Olson A."/>
            <person name="Spatafora J."/>
            <person name="Veneault-Fourrey C."/>
            <person name="Henrissat B."/>
            <person name="Grigoriev I."/>
            <person name="Martin F."/>
            <person name="Perotto S."/>
        </authorList>
    </citation>
    <scope>NUCLEOTIDE SEQUENCE [LARGE SCALE GENOMIC DNA]</scope>
    <source>
        <strain evidence="5 6">F</strain>
    </source>
</reference>
<comment type="subcellular location">
    <subcellularLocation>
        <location evidence="1">Nucleus</location>
    </subcellularLocation>
</comment>
<evidence type="ECO:0000259" key="4">
    <source>
        <dbReference type="Pfam" id="PF16987"/>
    </source>
</evidence>
<accession>A0A2J6S5L7</accession>
<evidence type="ECO:0000256" key="1">
    <source>
        <dbReference type="ARBA" id="ARBA00004123"/>
    </source>
</evidence>
<gene>
    <name evidence="5" type="ORF">L207DRAFT_523491</name>
</gene>
<evidence type="ECO:0000256" key="2">
    <source>
        <dbReference type="ARBA" id="ARBA00023242"/>
    </source>
</evidence>
<dbReference type="GO" id="GO:0005634">
    <property type="term" value="C:nucleus"/>
    <property type="evidence" value="ECO:0007669"/>
    <property type="project" value="UniProtKB-SubCell"/>
</dbReference>